<keyword evidence="4 9" id="KW-0808">Transferase</keyword>
<feature type="binding site" evidence="9">
    <location>
        <begin position="98"/>
        <end position="108"/>
    </location>
    <ligand>
        <name>ATP</name>
        <dbReference type="ChEBI" id="CHEBI:30616"/>
    </ligand>
</feature>
<sequence>MEPIREKAYAKVNLSLDILGKRQDGYHEVSMIMQQISLHDLIEISTGRQPGIKITSNKSKLPLNKNNLVYKAAEKLANYHQIHLQKESIIIHIEKNIPVAAGLAGGSADAAATFCALNRYWKKEVAENDLMDLGKEIGADVPYCLMGGTALAEGIGEKLTPLKVKTPMWMVLVKPPFSASTAEVYKAFSMASGNRRPDNQKIIEALSKGKLATLAFFMENVLQPVTTSMVPEIEKVQKKLLEFNAFHAMMSGSGTTVFGLFKTRKKAESAYEKLRKIYQETYIAHTIHHR</sequence>
<dbReference type="STRING" id="159292.SAMN05192546_10350"/>
<dbReference type="GO" id="GO:0005524">
    <property type="term" value="F:ATP binding"/>
    <property type="evidence" value="ECO:0007669"/>
    <property type="project" value="UniProtKB-UniRule"/>
</dbReference>
<dbReference type="InterPro" id="IPR004424">
    <property type="entry name" value="IspE"/>
</dbReference>
<dbReference type="GO" id="GO:0050515">
    <property type="term" value="F:4-(cytidine 5'-diphospho)-2-C-methyl-D-erythritol kinase activity"/>
    <property type="evidence" value="ECO:0007669"/>
    <property type="project" value="UniProtKB-UniRule"/>
</dbReference>
<reference evidence="12 13" key="1">
    <citation type="submission" date="2016-10" db="EMBL/GenBank/DDBJ databases">
        <authorList>
            <person name="de Groot N.N."/>
        </authorList>
    </citation>
    <scope>NUCLEOTIDE SEQUENCE [LARGE SCALE GENOMIC DNA]</scope>
    <source>
        <strain evidence="12 13">APO</strain>
    </source>
</reference>
<dbReference type="NCBIfam" id="TIGR00154">
    <property type="entry name" value="ispE"/>
    <property type="match status" value="1"/>
</dbReference>
<evidence type="ECO:0000313" key="12">
    <source>
        <dbReference type="EMBL" id="SDY59032.1"/>
    </source>
</evidence>
<dbReference type="Gene3D" id="3.30.230.10">
    <property type="match status" value="1"/>
</dbReference>
<dbReference type="InterPro" id="IPR006204">
    <property type="entry name" value="GHMP_kinase_N_dom"/>
</dbReference>
<dbReference type="InterPro" id="IPR014721">
    <property type="entry name" value="Ribsml_uS5_D2-typ_fold_subgr"/>
</dbReference>
<gene>
    <name evidence="9" type="primary">ispE</name>
    <name evidence="12" type="ORF">SAMN05192546_10350</name>
</gene>
<dbReference type="EC" id="2.7.1.148" evidence="2 9"/>
<comment type="similarity">
    <text evidence="1 9">Belongs to the GHMP kinase family. IspE subfamily.</text>
</comment>
<evidence type="ECO:0000313" key="13">
    <source>
        <dbReference type="Proteomes" id="UP000199230"/>
    </source>
</evidence>
<dbReference type="RefSeq" id="WP_242870030.1">
    <property type="nucleotide sequence ID" value="NZ_FNPV01000003.1"/>
</dbReference>
<keyword evidence="13" id="KW-1185">Reference proteome</keyword>
<dbReference type="InterPro" id="IPR020568">
    <property type="entry name" value="Ribosomal_Su5_D2-typ_SF"/>
</dbReference>
<evidence type="ECO:0000256" key="8">
    <source>
        <dbReference type="ARBA" id="ARBA00032554"/>
    </source>
</evidence>
<feature type="active site" evidence="9">
    <location>
        <position position="140"/>
    </location>
</feature>
<evidence type="ECO:0000256" key="4">
    <source>
        <dbReference type="ARBA" id="ARBA00022679"/>
    </source>
</evidence>
<dbReference type="AlphaFoldDB" id="A0A1H3L3L9"/>
<dbReference type="Gene3D" id="3.30.70.890">
    <property type="entry name" value="GHMP kinase, C-terminal domain"/>
    <property type="match status" value="1"/>
</dbReference>
<evidence type="ECO:0000259" key="10">
    <source>
        <dbReference type="Pfam" id="PF00288"/>
    </source>
</evidence>
<feature type="domain" description="GHMP kinase N-terminal" evidence="10">
    <location>
        <begin position="67"/>
        <end position="148"/>
    </location>
</feature>
<keyword evidence="7 9" id="KW-0067">ATP-binding</keyword>
<evidence type="ECO:0000256" key="2">
    <source>
        <dbReference type="ARBA" id="ARBA00012052"/>
    </source>
</evidence>
<dbReference type="InterPro" id="IPR013750">
    <property type="entry name" value="GHMP_kinase_C_dom"/>
</dbReference>
<dbReference type="InterPro" id="IPR036554">
    <property type="entry name" value="GHMP_kinase_C_sf"/>
</dbReference>
<accession>A0A1H3L3L9</accession>
<keyword evidence="9" id="KW-0414">Isoprene biosynthesis</keyword>
<dbReference type="PIRSF" id="PIRSF010376">
    <property type="entry name" value="IspE"/>
    <property type="match status" value="1"/>
</dbReference>
<proteinExistence type="inferred from homology"/>
<evidence type="ECO:0000256" key="3">
    <source>
        <dbReference type="ARBA" id="ARBA00017473"/>
    </source>
</evidence>
<evidence type="ECO:0000256" key="6">
    <source>
        <dbReference type="ARBA" id="ARBA00022777"/>
    </source>
</evidence>
<dbReference type="PANTHER" id="PTHR43527:SF2">
    <property type="entry name" value="4-DIPHOSPHOCYTIDYL-2-C-METHYL-D-ERYTHRITOL KINASE, CHLOROPLASTIC"/>
    <property type="match status" value="1"/>
</dbReference>
<dbReference type="Proteomes" id="UP000199230">
    <property type="component" value="Unassembled WGS sequence"/>
</dbReference>
<dbReference type="EMBL" id="FNPV01000003">
    <property type="protein sequence ID" value="SDY59032.1"/>
    <property type="molecule type" value="Genomic_DNA"/>
</dbReference>
<dbReference type="UniPathway" id="UPA00056">
    <property type="reaction ID" value="UER00094"/>
</dbReference>
<evidence type="ECO:0000256" key="9">
    <source>
        <dbReference type="HAMAP-Rule" id="MF_00061"/>
    </source>
</evidence>
<evidence type="ECO:0000259" key="11">
    <source>
        <dbReference type="Pfam" id="PF08544"/>
    </source>
</evidence>
<dbReference type="NCBIfam" id="NF011202">
    <property type="entry name" value="PRK14608.1"/>
    <property type="match status" value="1"/>
</dbReference>
<dbReference type="GO" id="GO:0016114">
    <property type="term" value="P:terpenoid biosynthetic process"/>
    <property type="evidence" value="ECO:0007669"/>
    <property type="project" value="UniProtKB-UniRule"/>
</dbReference>
<dbReference type="Pfam" id="PF08544">
    <property type="entry name" value="GHMP_kinases_C"/>
    <property type="match status" value="1"/>
</dbReference>
<dbReference type="SUPFAM" id="SSF55060">
    <property type="entry name" value="GHMP Kinase, C-terminal domain"/>
    <property type="match status" value="1"/>
</dbReference>
<comment type="function">
    <text evidence="9">Catalyzes the phosphorylation of the position 2 hydroxy group of 4-diphosphocytidyl-2C-methyl-D-erythritol.</text>
</comment>
<dbReference type="SUPFAM" id="SSF54211">
    <property type="entry name" value="Ribosomal protein S5 domain 2-like"/>
    <property type="match status" value="1"/>
</dbReference>
<keyword evidence="5 9" id="KW-0547">Nucleotide-binding</keyword>
<feature type="domain" description="GHMP kinase C-terminal" evidence="11">
    <location>
        <begin position="203"/>
        <end position="278"/>
    </location>
</feature>
<feature type="active site" evidence="9">
    <location>
        <position position="11"/>
    </location>
</feature>
<dbReference type="Pfam" id="PF00288">
    <property type="entry name" value="GHMP_kinases_N"/>
    <property type="match status" value="1"/>
</dbReference>
<protein>
    <recommendedName>
        <fullName evidence="3 9">4-diphosphocytidyl-2-C-methyl-D-erythritol kinase</fullName>
        <shortName evidence="9">CMK</shortName>
        <ecNumber evidence="2 9">2.7.1.148</ecNumber>
    </recommendedName>
    <alternativeName>
        <fullName evidence="8 9">4-(cytidine-5'-diphospho)-2-C-methyl-D-erythritol kinase</fullName>
    </alternativeName>
</protein>
<organism evidence="12 13">
    <name type="scientific">Tindallia californiensis</name>
    <dbReference type="NCBI Taxonomy" id="159292"/>
    <lineage>
        <taxon>Bacteria</taxon>
        <taxon>Bacillati</taxon>
        <taxon>Bacillota</taxon>
        <taxon>Clostridia</taxon>
        <taxon>Peptostreptococcales</taxon>
        <taxon>Tindalliaceae</taxon>
        <taxon>Tindallia</taxon>
    </lineage>
</organism>
<dbReference type="GO" id="GO:0019288">
    <property type="term" value="P:isopentenyl diphosphate biosynthetic process, methylerythritol 4-phosphate pathway"/>
    <property type="evidence" value="ECO:0007669"/>
    <property type="project" value="UniProtKB-UniRule"/>
</dbReference>
<name>A0A1H3L3L9_9FIRM</name>
<dbReference type="PANTHER" id="PTHR43527">
    <property type="entry name" value="4-DIPHOSPHOCYTIDYL-2-C-METHYL-D-ERYTHRITOL KINASE, CHLOROPLASTIC"/>
    <property type="match status" value="1"/>
</dbReference>
<comment type="pathway">
    <text evidence="9">Isoprenoid biosynthesis; isopentenyl diphosphate biosynthesis via DXP pathway; isopentenyl diphosphate from 1-deoxy-D-xylulose 5-phosphate: step 3/6.</text>
</comment>
<evidence type="ECO:0000256" key="7">
    <source>
        <dbReference type="ARBA" id="ARBA00022840"/>
    </source>
</evidence>
<comment type="catalytic activity">
    <reaction evidence="9">
        <text>4-CDP-2-C-methyl-D-erythritol + ATP = 4-CDP-2-C-methyl-D-erythritol 2-phosphate + ADP + H(+)</text>
        <dbReference type="Rhea" id="RHEA:18437"/>
        <dbReference type="ChEBI" id="CHEBI:15378"/>
        <dbReference type="ChEBI" id="CHEBI:30616"/>
        <dbReference type="ChEBI" id="CHEBI:57823"/>
        <dbReference type="ChEBI" id="CHEBI:57919"/>
        <dbReference type="ChEBI" id="CHEBI:456216"/>
        <dbReference type="EC" id="2.7.1.148"/>
    </reaction>
</comment>
<keyword evidence="6 9" id="KW-0418">Kinase</keyword>
<dbReference type="HAMAP" id="MF_00061">
    <property type="entry name" value="IspE"/>
    <property type="match status" value="1"/>
</dbReference>
<evidence type="ECO:0000256" key="1">
    <source>
        <dbReference type="ARBA" id="ARBA00009684"/>
    </source>
</evidence>
<evidence type="ECO:0000256" key="5">
    <source>
        <dbReference type="ARBA" id="ARBA00022741"/>
    </source>
</evidence>